<evidence type="ECO:0000256" key="4">
    <source>
        <dbReference type="SAM" id="MobiDB-lite"/>
    </source>
</evidence>
<feature type="region of interest" description="Disordered" evidence="4">
    <location>
        <begin position="111"/>
        <end position="164"/>
    </location>
</feature>
<dbReference type="PANTHER" id="PTHR22812">
    <property type="entry name" value="CHROMOBOX PROTEIN"/>
    <property type="match status" value="1"/>
</dbReference>
<comment type="subunit">
    <text evidence="2">Component of the NuA4 histone acetyltransferase complex.</text>
</comment>
<protein>
    <recommendedName>
        <fullName evidence="5">Chromo domain-containing protein</fullName>
    </recommendedName>
</protein>
<feature type="compositionally biased region" description="Acidic residues" evidence="4">
    <location>
        <begin position="41"/>
        <end position="54"/>
    </location>
</feature>
<comment type="subcellular location">
    <subcellularLocation>
        <location evidence="1">Nucleus</location>
    </subcellularLocation>
</comment>
<dbReference type="GO" id="GO:0005634">
    <property type="term" value="C:nucleus"/>
    <property type="evidence" value="ECO:0007669"/>
    <property type="project" value="UniProtKB-SubCell"/>
</dbReference>
<dbReference type="AlphaFoldDB" id="A0AA43QQC3"/>
<sequence>MAKYQSLIAVRLAPLPQESDAESVTGDAKKDDPSDTVMKDEEGDEEEDDDDDEEEVYVVEAIHDHRADFEDGKMRYQVKWKGWEKKADRTWETEENLDGAKEVLEAYWTKIGGKPEPGEPKPPASKKRGRQSTGGDSARGTPKAAKHSKKGTARKSNGAMDQDIEPGALVGFTEVGGDDWKPPLAKDGSWDPLVQSIDTVVRENTDGELWGYIIWNEKNEDGRFYRSRAKLPVIYKACPQRMLHFYEKHLVFSSGGGEENATEAKTES</sequence>
<dbReference type="Proteomes" id="UP001161017">
    <property type="component" value="Unassembled WGS sequence"/>
</dbReference>
<dbReference type="GO" id="GO:0000792">
    <property type="term" value="C:heterochromatin"/>
    <property type="evidence" value="ECO:0007669"/>
    <property type="project" value="UniProtKB-ARBA"/>
</dbReference>
<dbReference type="Pfam" id="PF01393">
    <property type="entry name" value="Chromo_shadow"/>
    <property type="match status" value="1"/>
</dbReference>
<reference evidence="6" key="1">
    <citation type="journal article" date="2023" name="Genome Biol. Evol.">
        <title>First Whole Genome Sequence and Flow Cytometry Genome Size Data for the Lichen-Forming Fungus Ramalina farinacea (Ascomycota).</title>
        <authorList>
            <person name="Llewellyn T."/>
            <person name="Mian S."/>
            <person name="Hill R."/>
            <person name="Leitch I.J."/>
            <person name="Gaya E."/>
        </authorList>
    </citation>
    <scope>NUCLEOTIDE SEQUENCE</scope>
    <source>
        <strain evidence="6">LIQ254RAFAR</strain>
    </source>
</reference>
<proteinExistence type="predicted"/>
<dbReference type="Gene3D" id="2.40.50.40">
    <property type="match status" value="2"/>
</dbReference>
<dbReference type="InterPro" id="IPR051219">
    <property type="entry name" value="Heterochromatin_chromo-domain"/>
</dbReference>
<dbReference type="CDD" id="cd00024">
    <property type="entry name" value="CD_CSD"/>
    <property type="match status" value="1"/>
</dbReference>
<keyword evidence="7" id="KW-1185">Reference proteome</keyword>
<organism evidence="6 7">
    <name type="scientific">Ramalina farinacea</name>
    <dbReference type="NCBI Taxonomy" id="258253"/>
    <lineage>
        <taxon>Eukaryota</taxon>
        <taxon>Fungi</taxon>
        <taxon>Dikarya</taxon>
        <taxon>Ascomycota</taxon>
        <taxon>Pezizomycotina</taxon>
        <taxon>Lecanoromycetes</taxon>
        <taxon>OSLEUM clade</taxon>
        <taxon>Lecanoromycetidae</taxon>
        <taxon>Lecanorales</taxon>
        <taxon>Lecanorineae</taxon>
        <taxon>Ramalinaceae</taxon>
        <taxon>Ramalina</taxon>
    </lineage>
</organism>
<dbReference type="SUPFAM" id="SSF54160">
    <property type="entry name" value="Chromo domain-like"/>
    <property type="match status" value="2"/>
</dbReference>
<dbReference type="GO" id="GO:0006338">
    <property type="term" value="P:chromatin remodeling"/>
    <property type="evidence" value="ECO:0007669"/>
    <property type="project" value="UniProtKB-ARBA"/>
</dbReference>
<evidence type="ECO:0000313" key="7">
    <source>
        <dbReference type="Proteomes" id="UP001161017"/>
    </source>
</evidence>
<dbReference type="InterPro" id="IPR016197">
    <property type="entry name" value="Chromo-like_dom_sf"/>
</dbReference>
<evidence type="ECO:0000256" key="1">
    <source>
        <dbReference type="ARBA" id="ARBA00004123"/>
    </source>
</evidence>
<dbReference type="Pfam" id="PF00385">
    <property type="entry name" value="Chromo"/>
    <property type="match status" value="1"/>
</dbReference>
<feature type="compositionally biased region" description="Basic and acidic residues" evidence="4">
    <location>
        <begin position="27"/>
        <end position="40"/>
    </location>
</feature>
<dbReference type="PROSITE" id="PS00598">
    <property type="entry name" value="CHROMO_1"/>
    <property type="match status" value="1"/>
</dbReference>
<feature type="region of interest" description="Disordered" evidence="4">
    <location>
        <begin position="13"/>
        <end position="54"/>
    </location>
</feature>
<dbReference type="SMART" id="SM00300">
    <property type="entry name" value="ChSh"/>
    <property type="match status" value="1"/>
</dbReference>
<gene>
    <name evidence="6" type="ORF">OHK93_000972</name>
</gene>
<dbReference type="SMART" id="SM00298">
    <property type="entry name" value="CHROMO"/>
    <property type="match status" value="1"/>
</dbReference>
<dbReference type="EMBL" id="JAPUFD010000010">
    <property type="protein sequence ID" value="MDI1489774.1"/>
    <property type="molecule type" value="Genomic_DNA"/>
</dbReference>
<evidence type="ECO:0000259" key="5">
    <source>
        <dbReference type="PROSITE" id="PS50013"/>
    </source>
</evidence>
<feature type="compositionally biased region" description="Basic residues" evidence="4">
    <location>
        <begin position="144"/>
        <end position="153"/>
    </location>
</feature>
<name>A0AA43QQC3_9LECA</name>
<dbReference type="InterPro" id="IPR023780">
    <property type="entry name" value="Chromo_domain"/>
</dbReference>
<evidence type="ECO:0000256" key="2">
    <source>
        <dbReference type="ARBA" id="ARBA00011353"/>
    </source>
</evidence>
<accession>A0AA43QQC3</accession>
<dbReference type="PROSITE" id="PS50013">
    <property type="entry name" value="CHROMO_2"/>
    <property type="match status" value="1"/>
</dbReference>
<keyword evidence="3" id="KW-0539">Nucleus</keyword>
<dbReference type="InterPro" id="IPR008251">
    <property type="entry name" value="Chromo_shadow_dom"/>
</dbReference>
<evidence type="ECO:0000313" key="6">
    <source>
        <dbReference type="EMBL" id="MDI1489774.1"/>
    </source>
</evidence>
<comment type="caution">
    <text evidence="6">The sequence shown here is derived from an EMBL/GenBank/DDBJ whole genome shotgun (WGS) entry which is preliminary data.</text>
</comment>
<evidence type="ECO:0000256" key="3">
    <source>
        <dbReference type="ARBA" id="ARBA00023242"/>
    </source>
</evidence>
<dbReference type="InterPro" id="IPR000953">
    <property type="entry name" value="Chromo/chromo_shadow_dom"/>
</dbReference>
<dbReference type="InterPro" id="IPR023779">
    <property type="entry name" value="Chromodomain_CS"/>
</dbReference>
<feature type="domain" description="Chromo" evidence="5">
    <location>
        <begin position="57"/>
        <end position="119"/>
    </location>
</feature>